<reference evidence="1 2" key="1">
    <citation type="journal article" date="2020" name="Insects">
        <title>Bacteria Belonging to Pseudomonas typographi sp. nov. from the Bark Beetle Ips typographus Have Genomic Potential to Aid in the Host Ecology.</title>
        <authorList>
            <person name="Peral-Aranega E."/>
            <person name="Saati-Santamaria Z."/>
            <person name="Kolarik M."/>
            <person name="Rivas R."/>
            <person name="Garcia-Fraile P."/>
        </authorList>
    </citation>
    <scope>NUCLEOTIDE SEQUENCE [LARGE SCALE GENOMIC DNA]</scope>
    <source>
        <strain evidence="1 2">CA3A</strain>
    </source>
</reference>
<dbReference type="RefSeq" id="WP_190417453.1">
    <property type="nucleotide sequence ID" value="NZ_JAAOCA010000003.1"/>
</dbReference>
<dbReference type="EMBL" id="JAAOCA010000003">
    <property type="protein sequence ID" value="MBD1597801.1"/>
    <property type="molecule type" value="Genomic_DNA"/>
</dbReference>
<evidence type="ECO:0000313" key="2">
    <source>
        <dbReference type="Proteomes" id="UP000805841"/>
    </source>
</evidence>
<keyword evidence="2" id="KW-1185">Reference proteome</keyword>
<name>A0ABR7YXC8_9PSED</name>
<dbReference type="Proteomes" id="UP000805841">
    <property type="component" value="Unassembled WGS sequence"/>
</dbReference>
<proteinExistence type="predicted"/>
<evidence type="ECO:0000313" key="1">
    <source>
        <dbReference type="EMBL" id="MBD1597801.1"/>
    </source>
</evidence>
<sequence length="49" mass="5854">MRKMPIEQLGTTAWKMARTRQERAFARWHDYLQRQANSRARPEPLKLAG</sequence>
<gene>
    <name evidence="1" type="ORF">HAQ05_03605</name>
</gene>
<comment type="caution">
    <text evidence="1">The sequence shown here is derived from an EMBL/GenBank/DDBJ whole genome shotgun (WGS) entry which is preliminary data.</text>
</comment>
<accession>A0ABR7YXC8</accession>
<protein>
    <recommendedName>
        <fullName evidence="3">Integrase</fullName>
    </recommendedName>
</protein>
<organism evidence="1 2">
    <name type="scientific">Pseudomonas typographi</name>
    <dbReference type="NCBI Taxonomy" id="2715964"/>
    <lineage>
        <taxon>Bacteria</taxon>
        <taxon>Pseudomonadati</taxon>
        <taxon>Pseudomonadota</taxon>
        <taxon>Gammaproteobacteria</taxon>
        <taxon>Pseudomonadales</taxon>
        <taxon>Pseudomonadaceae</taxon>
        <taxon>Pseudomonas</taxon>
    </lineage>
</organism>
<evidence type="ECO:0008006" key="3">
    <source>
        <dbReference type="Google" id="ProtNLM"/>
    </source>
</evidence>